<keyword evidence="4 6" id="KW-1133">Transmembrane helix</keyword>
<keyword evidence="5 6" id="KW-0472">Membrane</keyword>
<reference evidence="7 8" key="1">
    <citation type="submission" date="2015-11" db="EMBL/GenBank/DDBJ databases">
        <title>Genomic analysis of 38 Legionella species identifies large and diverse effector repertoires.</title>
        <authorList>
            <person name="Burstein D."/>
            <person name="Amaro F."/>
            <person name="Zusman T."/>
            <person name="Lifshitz Z."/>
            <person name="Cohen O."/>
            <person name="Gilbert J.A."/>
            <person name="Pupko T."/>
            <person name="Shuman H.A."/>
            <person name="Segal G."/>
        </authorList>
    </citation>
    <scope>NUCLEOTIDE SEQUENCE [LARGE SCALE GENOMIC DNA]</scope>
    <source>
        <strain evidence="7 8">WA-270A-C2</strain>
    </source>
</reference>
<dbReference type="STRING" id="458.Lrub_0386"/>
<dbReference type="Gene3D" id="1.20.1250.20">
    <property type="entry name" value="MFS general substrate transporter like domains"/>
    <property type="match status" value="1"/>
</dbReference>
<comment type="caution">
    <text evidence="7">The sequence shown here is derived from an EMBL/GenBank/DDBJ whole genome shotgun (WGS) entry which is preliminary data.</text>
</comment>
<evidence type="ECO:0000256" key="1">
    <source>
        <dbReference type="ARBA" id="ARBA00004141"/>
    </source>
</evidence>
<feature type="transmembrane region" description="Helical" evidence="6">
    <location>
        <begin position="269"/>
        <end position="286"/>
    </location>
</feature>
<dbReference type="EMBL" id="LNYT01000005">
    <property type="protein sequence ID" value="KTD49758.1"/>
    <property type="molecule type" value="Genomic_DNA"/>
</dbReference>
<feature type="transmembrane region" description="Helical" evidence="6">
    <location>
        <begin position="123"/>
        <end position="141"/>
    </location>
</feature>
<dbReference type="PATRIC" id="fig|458.5.peg.400"/>
<proteinExistence type="predicted"/>
<feature type="transmembrane region" description="Helical" evidence="6">
    <location>
        <begin position="355"/>
        <end position="374"/>
    </location>
</feature>
<sequence>MVVATMAALCYQHYGLGNAAATLLTSLFMLPWCIKPVFAPMLEKQPNKKTSLLIIQGGLVCVVSLLALTANTSFFLPLSIPAFLALALLSSMNDILSDGLYLSNLSETEQKRYVGLRSGFYQLGRLTVKGGLLTLAVVLASRTSYPVWPWFFSLLTLLLVVFILFHLLFIPNTHQSRPVPEEKYLRIQALFLQKKWHTPLFFIFIYNLTDAQIQKMLPLYLVDPQGIGLSLPQFGALYGVFGSLALISGISFAGYLSSRWGTSSCLKKLTFLMVPGHLFFFLMTQIHTYPLIWVFVLPGQFIAGILNGAYMTYLLRIANQSPYPMSMYTLCTSIMALSYIVFGALSGLIQHLMGYPGFFLAMLAASSLPLLLTCKMLEPSLAVSPGKSANTCDNPINFC</sequence>
<comment type="subcellular location">
    <subcellularLocation>
        <location evidence="1">Membrane</location>
        <topology evidence="1">Multi-pass membrane protein</topology>
    </subcellularLocation>
</comment>
<dbReference type="InterPro" id="IPR011701">
    <property type="entry name" value="MFS"/>
</dbReference>
<feature type="transmembrane region" description="Helical" evidence="6">
    <location>
        <begin position="147"/>
        <end position="170"/>
    </location>
</feature>
<gene>
    <name evidence="7" type="ORF">Lrub_0386</name>
</gene>
<dbReference type="InterPro" id="IPR004752">
    <property type="entry name" value="AmpG_permease/AT-1"/>
</dbReference>
<dbReference type="GO" id="GO:0016020">
    <property type="term" value="C:membrane"/>
    <property type="evidence" value="ECO:0007669"/>
    <property type="project" value="UniProtKB-SubCell"/>
</dbReference>
<feature type="transmembrane region" description="Helical" evidence="6">
    <location>
        <begin position="292"/>
        <end position="315"/>
    </location>
</feature>
<dbReference type="SUPFAM" id="SSF103473">
    <property type="entry name" value="MFS general substrate transporter"/>
    <property type="match status" value="1"/>
</dbReference>
<keyword evidence="2" id="KW-0813">Transport</keyword>
<dbReference type="PANTHER" id="PTHR12778">
    <property type="entry name" value="SOLUTE CARRIER FAMILY 33 ACETYL-COA TRANSPORTER -RELATED"/>
    <property type="match status" value="1"/>
</dbReference>
<dbReference type="Proteomes" id="UP000054608">
    <property type="component" value="Unassembled WGS sequence"/>
</dbReference>
<feature type="transmembrane region" description="Helical" evidence="6">
    <location>
        <begin position="50"/>
        <end position="70"/>
    </location>
</feature>
<evidence type="ECO:0000313" key="8">
    <source>
        <dbReference type="Proteomes" id="UP000054608"/>
    </source>
</evidence>
<protein>
    <submittedName>
        <fullName evidence="7">Muropeptide transporter</fullName>
    </submittedName>
</protein>
<name>A0A0W0XZR6_9GAMM</name>
<keyword evidence="8" id="KW-1185">Reference proteome</keyword>
<dbReference type="InterPro" id="IPR036259">
    <property type="entry name" value="MFS_trans_sf"/>
</dbReference>
<evidence type="ECO:0000256" key="5">
    <source>
        <dbReference type="ARBA" id="ARBA00023136"/>
    </source>
</evidence>
<accession>A0A0W0XZR6</accession>
<feature type="transmembrane region" description="Helical" evidence="6">
    <location>
        <begin position="20"/>
        <end position="38"/>
    </location>
</feature>
<evidence type="ECO:0000256" key="6">
    <source>
        <dbReference type="SAM" id="Phobius"/>
    </source>
</evidence>
<dbReference type="Pfam" id="PF07690">
    <property type="entry name" value="MFS_1"/>
    <property type="match status" value="1"/>
</dbReference>
<feature type="transmembrane region" description="Helical" evidence="6">
    <location>
        <begin position="327"/>
        <end position="349"/>
    </location>
</feature>
<evidence type="ECO:0000256" key="2">
    <source>
        <dbReference type="ARBA" id="ARBA00022448"/>
    </source>
</evidence>
<evidence type="ECO:0000256" key="3">
    <source>
        <dbReference type="ARBA" id="ARBA00022692"/>
    </source>
</evidence>
<dbReference type="GO" id="GO:0022857">
    <property type="term" value="F:transmembrane transporter activity"/>
    <property type="evidence" value="ECO:0007669"/>
    <property type="project" value="InterPro"/>
</dbReference>
<dbReference type="AlphaFoldDB" id="A0A0W0XZR6"/>
<evidence type="ECO:0000256" key="4">
    <source>
        <dbReference type="ARBA" id="ARBA00022989"/>
    </source>
</evidence>
<dbReference type="PANTHER" id="PTHR12778:SF10">
    <property type="entry name" value="MAJOR FACILITATOR SUPERFAMILY DOMAIN-CONTAINING PROTEIN 3"/>
    <property type="match status" value="1"/>
</dbReference>
<feature type="transmembrane region" description="Helical" evidence="6">
    <location>
        <begin position="234"/>
        <end position="257"/>
    </location>
</feature>
<evidence type="ECO:0000313" key="7">
    <source>
        <dbReference type="EMBL" id="KTD49758.1"/>
    </source>
</evidence>
<keyword evidence="3 6" id="KW-0812">Transmembrane</keyword>
<organism evidence="7 8">
    <name type="scientific">Legionella rubrilucens</name>
    <dbReference type="NCBI Taxonomy" id="458"/>
    <lineage>
        <taxon>Bacteria</taxon>
        <taxon>Pseudomonadati</taxon>
        <taxon>Pseudomonadota</taxon>
        <taxon>Gammaproteobacteria</taxon>
        <taxon>Legionellales</taxon>
        <taxon>Legionellaceae</taxon>
        <taxon>Legionella</taxon>
    </lineage>
</organism>
<feature type="transmembrane region" description="Helical" evidence="6">
    <location>
        <begin position="82"/>
        <end position="102"/>
    </location>
</feature>